<keyword evidence="2" id="KW-1185">Reference proteome</keyword>
<comment type="caution">
    <text evidence="1">The sequence shown here is derived from an EMBL/GenBank/DDBJ whole genome shotgun (WGS) entry which is preliminary data.</text>
</comment>
<reference evidence="1 2" key="1">
    <citation type="journal article" date="2019" name="G3 (Bethesda)">
        <title>Sequencing of a Wild Apple (Malus baccata) Genome Unravels the Differences Between Cultivated and Wild Apple Species Regarding Disease Resistance and Cold Tolerance.</title>
        <authorList>
            <person name="Chen X."/>
        </authorList>
    </citation>
    <scope>NUCLEOTIDE SEQUENCE [LARGE SCALE GENOMIC DNA]</scope>
    <source>
        <strain evidence="2">cv. Shandingzi</strain>
        <tissue evidence="1">Leaves</tissue>
    </source>
</reference>
<dbReference type="AlphaFoldDB" id="A0A540NEX7"/>
<sequence length="159" mass="18031">MGREVPQQQQVVLTVEQLLAVNPYNLDILPDLENYINEFLRKPVVSMPISAFFASISLCTSGCGSIVIQSFGFVQSNTYQTQNGITIMFRPACTRSVLSRPVPSHSVLSYPFPFRSIMSRLRTKRFTNCNFLVLWAEKEILFALFAFFPVKGQILPAMR</sequence>
<accession>A0A540NEX7</accession>
<gene>
    <name evidence="1" type="ORF">C1H46_004814</name>
</gene>
<evidence type="ECO:0000313" key="1">
    <source>
        <dbReference type="EMBL" id="TQE09595.1"/>
    </source>
</evidence>
<dbReference type="Proteomes" id="UP000315295">
    <property type="component" value="Unassembled WGS sequence"/>
</dbReference>
<proteinExistence type="predicted"/>
<organism evidence="1 2">
    <name type="scientific">Malus baccata</name>
    <name type="common">Siberian crab apple</name>
    <name type="synonym">Pyrus baccata</name>
    <dbReference type="NCBI Taxonomy" id="106549"/>
    <lineage>
        <taxon>Eukaryota</taxon>
        <taxon>Viridiplantae</taxon>
        <taxon>Streptophyta</taxon>
        <taxon>Embryophyta</taxon>
        <taxon>Tracheophyta</taxon>
        <taxon>Spermatophyta</taxon>
        <taxon>Magnoliopsida</taxon>
        <taxon>eudicotyledons</taxon>
        <taxon>Gunneridae</taxon>
        <taxon>Pentapetalae</taxon>
        <taxon>rosids</taxon>
        <taxon>fabids</taxon>
        <taxon>Rosales</taxon>
        <taxon>Rosaceae</taxon>
        <taxon>Amygdaloideae</taxon>
        <taxon>Maleae</taxon>
        <taxon>Malus</taxon>
    </lineage>
</organism>
<dbReference type="EMBL" id="VIEB01000055">
    <property type="protein sequence ID" value="TQE09595.1"/>
    <property type="molecule type" value="Genomic_DNA"/>
</dbReference>
<name>A0A540NEX7_MALBA</name>
<protein>
    <submittedName>
        <fullName evidence="1">Uncharacterized protein</fullName>
    </submittedName>
</protein>
<evidence type="ECO:0000313" key="2">
    <source>
        <dbReference type="Proteomes" id="UP000315295"/>
    </source>
</evidence>